<keyword evidence="2" id="KW-1185">Reference proteome</keyword>
<name>A0A4Y2J138_ARAVE</name>
<sequence>RDIWSPEAVLGTTGQACSRSENGTFGIPKLCLGQRDRLALVLKTGHLESRSCAWDNGTGYQKTGLSVSKRNVWSH</sequence>
<accession>A0A4Y2J138</accession>
<protein>
    <submittedName>
        <fullName evidence="1">Uncharacterized protein</fullName>
    </submittedName>
</protein>
<organism evidence="1 2">
    <name type="scientific">Araneus ventricosus</name>
    <name type="common">Orbweaver spider</name>
    <name type="synonym">Epeira ventricosa</name>
    <dbReference type="NCBI Taxonomy" id="182803"/>
    <lineage>
        <taxon>Eukaryota</taxon>
        <taxon>Metazoa</taxon>
        <taxon>Ecdysozoa</taxon>
        <taxon>Arthropoda</taxon>
        <taxon>Chelicerata</taxon>
        <taxon>Arachnida</taxon>
        <taxon>Araneae</taxon>
        <taxon>Araneomorphae</taxon>
        <taxon>Entelegynae</taxon>
        <taxon>Araneoidea</taxon>
        <taxon>Araneidae</taxon>
        <taxon>Araneus</taxon>
    </lineage>
</organism>
<gene>
    <name evidence="1" type="ORF">AVEN_112458_1</name>
</gene>
<evidence type="ECO:0000313" key="1">
    <source>
        <dbReference type="EMBL" id="GBM83615.1"/>
    </source>
</evidence>
<dbReference type="Proteomes" id="UP000499080">
    <property type="component" value="Unassembled WGS sequence"/>
</dbReference>
<dbReference type="AlphaFoldDB" id="A0A4Y2J138"/>
<reference evidence="1 2" key="1">
    <citation type="journal article" date="2019" name="Sci. Rep.">
        <title>Orb-weaving spider Araneus ventricosus genome elucidates the spidroin gene catalogue.</title>
        <authorList>
            <person name="Kono N."/>
            <person name="Nakamura H."/>
            <person name="Ohtoshi R."/>
            <person name="Moran D.A.P."/>
            <person name="Shinohara A."/>
            <person name="Yoshida Y."/>
            <person name="Fujiwara M."/>
            <person name="Mori M."/>
            <person name="Tomita M."/>
            <person name="Arakawa K."/>
        </authorList>
    </citation>
    <scope>NUCLEOTIDE SEQUENCE [LARGE SCALE GENOMIC DNA]</scope>
</reference>
<feature type="non-terminal residue" evidence="1">
    <location>
        <position position="1"/>
    </location>
</feature>
<evidence type="ECO:0000313" key="2">
    <source>
        <dbReference type="Proteomes" id="UP000499080"/>
    </source>
</evidence>
<dbReference type="EMBL" id="BGPR01108713">
    <property type="protein sequence ID" value="GBM83615.1"/>
    <property type="molecule type" value="Genomic_DNA"/>
</dbReference>
<proteinExistence type="predicted"/>
<comment type="caution">
    <text evidence="1">The sequence shown here is derived from an EMBL/GenBank/DDBJ whole genome shotgun (WGS) entry which is preliminary data.</text>
</comment>